<name>A0A367L7U3_9HYPO</name>
<comment type="caution">
    <text evidence="2">The sequence shown here is derived from an EMBL/GenBank/DDBJ whole genome shotgun (WGS) entry which is preliminary data.</text>
</comment>
<accession>A0A367L7U3</accession>
<evidence type="ECO:0000313" key="3">
    <source>
        <dbReference type="Proteomes" id="UP000253664"/>
    </source>
</evidence>
<dbReference type="Proteomes" id="UP000253664">
    <property type="component" value="Unassembled WGS sequence"/>
</dbReference>
<feature type="compositionally biased region" description="Basic and acidic residues" evidence="1">
    <location>
        <begin position="83"/>
        <end position="93"/>
    </location>
</feature>
<keyword evidence="3" id="KW-1185">Reference proteome</keyword>
<protein>
    <submittedName>
        <fullName evidence="2">Uncharacterized protein</fullName>
    </submittedName>
</protein>
<sequence>MSSNGVENFRLSKASTWIARGSTPLKDAPRKMPTDEKERGRRRGRGSGFCMHNVQWASMTLSHKPPCSSVLTWPMAGPSPRKTPQDDGPRKER</sequence>
<reference evidence="2 3" key="1">
    <citation type="journal article" date="2015" name="BMC Genomics">
        <title>Insights from the genome of Ophiocordyceps polyrhachis-furcata to pathogenicity and host specificity in insect fungi.</title>
        <authorList>
            <person name="Wichadakul D."/>
            <person name="Kobmoo N."/>
            <person name="Ingsriswang S."/>
            <person name="Tangphatsornruang S."/>
            <person name="Chantasingh D."/>
            <person name="Luangsa-ard J.J."/>
            <person name="Eurwilaichitr L."/>
        </authorList>
    </citation>
    <scope>NUCLEOTIDE SEQUENCE [LARGE SCALE GENOMIC DNA]</scope>
    <source>
        <strain evidence="2 3">BCC 54312</strain>
    </source>
</reference>
<evidence type="ECO:0000256" key="1">
    <source>
        <dbReference type="SAM" id="MobiDB-lite"/>
    </source>
</evidence>
<gene>
    <name evidence="2" type="ORF">L249_8487</name>
</gene>
<proteinExistence type="predicted"/>
<organism evidence="2 3">
    <name type="scientific">Ophiocordyceps polyrhachis-furcata BCC 54312</name>
    <dbReference type="NCBI Taxonomy" id="1330021"/>
    <lineage>
        <taxon>Eukaryota</taxon>
        <taxon>Fungi</taxon>
        <taxon>Dikarya</taxon>
        <taxon>Ascomycota</taxon>
        <taxon>Pezizomycotina</taxon>
        <taxon>Sordariomycetes</taxon>
        <taxon>Hypocreomycetidae</taxon>
        <taxon>Hypocreales</taxon>
        <taxon>Ophiocordycipitaceae</taxon>
        <taxon>Ophiocordyceps</taxon>
    </lineage>
</organism>
<dbReference type="AlphaFoldDB" id="A0A367L7U3"/>
<feature type="region of interest" description="Disordered" evidence="1">
    <location>
        <begin position="1"/>
        <end position="48"/>
    </location>
</feature>
<evidence type="ECO:0000313" key="2">
    <source>
        <dbReference type="EMBL" id="RCI10302.1"/>
    </source>
</evidence>
<dbReference type="EMBL" id="LKCN02000013">
    <property type="protein sequence ID" value="RCI10302.1"/>
    <property type="molecule type" value="Genomic_DNA"/>
</dbReference>
<feature type="region of interest" description="Disordered" evidence="1">
    <location>
        <begin position="65"/>
        <end position="93"/>
    </location>
</feature>
<feature type="compositionally biased region" description="Basic and acidic residues" evidence="1">
    <location>
        <begin position="27"/>
        <end position="39"/>
    </location>
</feature>